<dbReference type="InterPro" id="IPR050109">
    <property type="entry name" value="HTH-type_TetR-like_transc_reg"/>
</dbReference>
<dbReference type="Gene3D" id="1.10.357.10">
    <property type="entry name" value="Tetracycline Repressor, domain 2"/>
    <property type="match status" value="1"/>
</dbReference>
<accession>A0A1H9Q1B4</accession>
<dbReference type="InterPro" id="IPR036271">
    <property type="entry name" value="Tet_transcr_reg_TetR-rel_C_sf"/>
</dbReference>
<organism evidence="7 8">
    <name type="scientific">Propionibacterium cyclohexanicum</name>
    <dbReference type="NCBI Taxonomy" id="64702"/>
    <lineage>
        <taxon>Bacteria</taxon>
        <taxon>Bacillati</taxon>
        <taxon>Actinomycetota</taxon>
        <taxon>Actinomycetes</taxon>
        <taxon>Propionibacteriales</taxon>
        <taxon>Propionibacteriaceae</taxon>
        <taxon>Propionibacterium</taxon>
    </lineage>
</organism>
<evidence type="ECO:0000313" key="8">
    <source>
        <dbReference type="Proteomes" id="UP000198815"/>
    </source>
</evidence>
<dbReference type="SUPFAM" id="SSF46689">
    <property type="entry name" value="Homeodomain-like"/>
    <property type="match status" value="1"/>
</dbReference>
<sequence>MRLAGSGRAMDLGNTRSERVPKQTLSLRERQQEQGRADIIGAALEIIAESGPQAVSIDRLAEMAHMARATVYARFPDGLDAIISETYRSIGRDLTQRCQSLVSPATPWREVLMTWAREFFAVSAQPRVGTFYNLVGPRLVAASGATGGGSEATLQVFVGSLDNAVRAGELDSSAPVRAIARMLVGALRESGMAIARGELDGEESLEAFGWLVGALTATAGR</sequence>
<gene>
    <name evidence="7" type="ORF">SAMN05443377_10255</name>
</gene>
<dbReference type="EMBL" id="FOGZ01000002">
    <property type="protein sequence ID" value="SER53865.1"/>
    <property type="molecule type" value="Genomic_DNA"/>
</dbReference>
<keyword evidence="2 4" id="KW-0238">DNA-binding</keyword>
<dbReference type="AlphaFoldDB" id="A0A1H9Q1B4"/>
<evidence type="ECO:0000256" key="5">
    <source>
        <dbReference type="SAM" id="MobiDB-lite"/>
    </source>
</evidence>
<feature type="region of interest" description="Disordered" evidence="5">
    <location>
        <begin position="1"/>
        <end position="31"/>
    </location>
</feature>
<dbReference type="Pfam" id="PF00440">
    <property type="entry name" value="TetR_N"/>
    <property type="match status" value="1"/>
</dbReference>
<keyword evidence="3" id="KW-0804">Transcription</keyword>
<protein>
    <submittedName>
        <fullName evidence="7">DNA-binding transcriptional regulator, AcrR family</fullName>
    </submittedName>
</protein>
<evidence type="ECO:0000256" key="1">
    <source>
        <dbReference type="ARBA" id="ARBA00023015"/>
    </source>
</evidence>
<proteinExistence type="predicted"/>
<dbReference type="InterPro" id="IPR009057">
    <property type="entry name" value="Homeodomain-like_sf"/>
</dbReference>
<keyword evidence="8" id="KW-1185">Reference proteome</keyword>
<keyword evidence="1" id="KW-0805">Transcription regulation</keyword>
<dbReference type="GO" id="GO:0003700">
    <property type="term" value="F:DNA-binding transcription factor activity"/>
    <property type="evidence" value="ECO:0007669"/>
    <property type="project" value="TreeGrafter"/>
</dbReference>
<evidence type="ECO:0000256" key="4">
    <source>
        <dbReference type="PROSITE-ProRule" id="PRU00335"/>
    </source>
</evidence>
<dbReference type="Proteomes" id="UP000198815">
    <property type="component" value="Unassembled WGS sequence"/>
</dbReference>
<dbReference type="SUPFAM" id="SSF48498">
    <property type="entry name" value="Tetracyclin repressor-like, C-terminal domain"/>
    <property type="match status" value="1"/>
</dbReference>
<feature type="DNA-binding region" description="H-T-H motif" evidence="4">
    <location>
        <begin position="56"/>
        <end position="75"/>
    </location>
</feature>
<name>A0A1H9Q1B4_9ACTN</name>
<evidence type="ECO:0000259" key="6">
    <source>
        <dbReference type="PROSITE" id="PS50977"/>
    </source>
</evidence>
<evidence type="ECO:0000256" key="3">
    <source>
        <dbReference type="ARBA" id="ARBA00023163"/>
    </source>
</evidence>
<dbReference type="PROSITE" id="PS50977">
    <property type="entry name" value="HTH_TETR_2"/>
    <property type="match status" value="1"/>
</dbReference>
<dbReference type="GO" id="GO:0000976">
    <property type="term" value="F:transcription cis-regulatory region binding"/>
    <property type="evidence" value="ECO:0007669"/>
    <property type="project" value="TreeGrafter"/>
</dbReference>
<reference evidence="7 8" key="1">
    <citation type="submission" date="2016-10" db="EMBL/GenBank/DDBJ databases">
        <authorList>
            <person name="de Groot N.N."/>
        </authorList>
    </citation>
    <scope>NUCLEOTIDE SEQUENCE [LARGE SCALE GENOMIC DNA]</scope>
    <source>
        <strain evidence="7 8">DSM 16859</strain>
    </source>
</reference>
<evidence type="ECO:0000313" key="7">
    <source>
        <dbReference type="EMBL" id="SER53865.1"/>
    </source>
</evidence>
<feature type="compositionally biased region" description="Basic and acidic residues" evidence="5">
    <location>
        <begin position="16"/>
        <end position="31"/>
    </location>
</feature>
<feature type="domain" description="HTH tetR-type" evidence="6">
    <location>
        <begin position="33"/>
        <end position="93"/>
    </location>
</feature>
<dbReference type="InterPro" id="IPR001647">
    <property type="entry name" value="HTH_TetR"/>
</dbReference>
<dbReference type="PANTHER" id="PTHR30055:SF234">
    <property type="entry name" value="HTH-TYPE TRANSCRIPTIONAL REGULATOR BETI"/>
    <property type="match status" value="1"/>
</dbReference>
<dbReference type="PANTHER" id="PTHR30055">
    <property type="entry name" value="HTH-TYPE TRANSCRIPTIONAL REGULATOR RUTR"/>
    <property type="match status" value="1"/>
</dbReference>
<evidence type="ECO:0000256" key="2">
    <source>
        <dbReference type="ARBA" id="ARBA00023125"/>
    </source>
</evidence>